<dbReference type="RefSeq" id="WP_377830966.1">
    <property type="nucleotide sequence ID" value="NZ_JBHRSK010000001.1"/>
</dbReference>
<dbReference type="SUPFAM" id="SSF47384">
    <property type="entry name" value="Homodimeric domain of signal transducing histidine kinase"/>
    <property type="match status" value="1"/>
</dbReference>
<dbReference type="Gene3D" id="1.20.120.160">
    <property type="entry name" value="HPT domain"/>
    <property type="match status" value="1"/>
</dbReference>
<evidence type="ECO:0000259" key="10">
    <source>
        <dbReference type="PROSITE" id="PS50112"/>
    </source>
</evidence>
<evidence type="ECO:0000313" key="12">
    <source>
        <dbReference type="EMBL" id="MFC2966646.1"/>
    </source>
</evidence>
<dbReference type="InterPro" id="IPR004358">
    <property type="entry name" value="Sig_transdc_His_kin-like_C"/>
</dbReference>
<keyword evidence="12" id="KW-0067">ATP-binding</keyword>
<dbReference type="InterPro" id="IPR035965">
    <property type="entry name" value="PAS-like_dom_sf"/>
</dbReference>
<evidence type="ECO:0000256" key="6">
    <source>
        <dbReference type="PROSITE-ProRule" id="PRU00169"/>
    </source>
</evidence>
<dbReference type="SMART" id="SM00388">
    <property type="entry name" value="HisKA"/>
    <property type="match status" value="1"/>
</dbReference>
<dbReference type="CDD" id="cd17546">
    <property type="entry name" value="REC_hyHK_CKI1_RcsC-like"/>
    <property type="match status" value="1"/>
</dbReference>
<keyword evidence="4" id="KW-0808">Transferase</keyword>
<evidence type="ECO:0000256" key="4">
    <source>
        <dbReference type="ARBA" id="ARBA00022679"/>
    </source>
</evidence>
<dbReference type="PRINTS" id="PR00344">
    <property type="entry name" value="BCTRLSENSOR"/>
</dbReference>
<evidence type="ECO:0000259" key="11">
    <source>
        <dbReference type="PROSITE" id="PS50113"/>
    </source>
</evidence>
<dbReference type="InterPro" id="IPR005467">
    <property type="entry name" value="His_kinase_dom"/>
</dbReference>
<protein>
    <recommendedName>
        <fullName evidence="2">histidine kinase</fullName>
        <ecNumber evidence="2">2.7.13.3</ecNumber>
    </recommendedName>
</protein>
<proteinExistence type="predicted"/>
<organism evidence="12 13">
    <name type="scientific">Acidimangrovimonas pyrenivorans</name>
    <dbReference type="NCBI Taxonomy" id="2030798"/>
    <lineage>
        <taxon>Bacteria</taxon>
        <taxon>Pseudomonadati</taxon>
        <taxon>Pseudomonadota</taxon>
        <taxon>Alphaproteobacteria</taxon>
        <taxon>Rhodobacterales</taxon>
        <taxon>Paracoccaceae</taxon>
        <taxon>Acidimangrovimonas</taxon>
    </lineage>
</organism>
<evidence type="ECO:0000259" key="8">
    <source>
        <dbReference type="PROSITE" id="PS50109"/>
    </source>
</evidence>
<dbReference type="Gene3D" id="3.30.450.20">
    <property type="entry name" value="PAS domain"/>
    <property type="match status" value="1"/>
</dbReference>
<evidence type="ECO:0000256" key="5">
    <source>
        <dbReference type="ARBA" id="ARBA00022777"/>
    </source>
</evidence>
<evidence type="ECO:0000256" key="1">
    <source>
        <dbReference type="ARBA" id="ARBA00000085"/>
    </source>
</evidence>
<name>A0ABV7ABI7_9RHOB</name>
<keyword evidence="13" id="KW-1185">Reference proteome</keyword>
<evidence type="ECO:0000259" key="9">
    <source>
        <dbReference type="PROSITE" id="PS50110"/>
    </source>
</evidence>
<dbReference type="CDD" id="cd00082">
    <property type="entry name" value="HisKA"/>
    <property type="match status" value="1"/>
</dbReference>
<comment type="caution">
    <text evidence="12">The sequence shown here is derived from an EMBL/GenBank/DDBJ whole genome shotgun (WGS) entry which is preliminary data.</text>
</comment>
<dbReference type="Pfam" id="PF00989">
    <property type="entry name" value="PAS"/>
    <property type="match status" value="1"/>
</dbReference>
<dbReference type="Pfam" id="PF00512">
    <property type="entry name" value="HisKA"/>
    <property type="match status" value="1"/>
</dbReference>
<dbReference type="InterPro" id="IPR036641">
    <property type="entry name" value="HPT_dom_sf"/>
</dbReference>
<dbReference type="InterPro" id="IPR001789">
    <property type="entry name" value="Sig_transdc_resp-reg_receiver"/>
</dbReference>
<dbReference type="InterPro" id="IPR036097">
    <property type="entry name" value="HisK_dim/P_sf"/>
</dbReference>
<feature type="domain" description="Response regulatory" evidence="9">
    <location>
        <begin position="615"/>
        <end position="732"/>
    </location>
</feature>
<dbReference type="Gene3D" id="3.40.50.2300">
    <property type="match status" value="1"/>
</dbReference>
<dbReference type="Pfam" id="PF00072">
    <property type="entry name" value="Response_reg"/>
    <property type="match status" value="1"/>
</dbReference>
<dbReference type="NCBIfam" id="TIGR00229">
    <property type="entry name" value="sensory_box"/>
    <property type="match status" value="1"/>
</dbReference>
<dbReference type="Gene3D" id="3.30.565.10">
    <property type="entry name" value="Histidine kinase-like ATPase, C-terminal domain"/>
    <property type="match status" value="1"/>
</dbReference>
<dbReference type="CDD" id="cd16922">
    <property type="entry name" value="HATPase_EvgS-ArcB-TorS-like"/>
    <property type="match status" value="1"/>
</dbReference>
<reference evidence="13" key="1">
    <citation type="journal article" date="2019" name="Int. J. Syst. Evol. Microbiol.">
        <title>The Global Catalogue of Microorganisms (GCM) 10K type strain sequencing project: providing services to taxonomists for standard genome sequencing and annotation.</title>
        <authorList>
            <consortium name="The Broad Institute Genomics Platform"/>
            <consortium name="The Broad Institute Genome Sequencing Center for Infectious Disease"/>
            <person name="Wu L."/>
            <person name="Ma J."/>
        </authorList>
    </citation>
    <scope>NUCLEOTIDE SEQUENCE [LARGE SCALE GENOMIC DNA]</scope>
    <source>
        <strain evidence="13">KCTC 62192</strain>
    </source>
</reference>
<comment type="catalytic activity">
    <reaction evidence="1">
        <text>ATP + protein L-histidine = ADP + protein N-phospho-L-histidine.</text>
        <dbReference type="EC" id="2.7.13.3"/>
    </reaction>
</comment>
<dbReference type="Proteomes" id="UP001595443">
    <property type="component" value="Unassembled WGS sequence"/>
</dbReference>
<dbReference type="InterPro" id="IPR003594">
    <property type="entry name" value="HATPase_dom"/>
</dbReference>
<dbReference type="SMART" id="SM00091">
    <property type="entry name" value="PAS"/>
    <property type="match status" value="2"/>
</dbReference>
<evidence type="ECO:0000256" key="3">
    <source>
        <dbReference type="ARBA" id="ARBA00022553"/>
    </source>
</evidence>
<feature type="domain" description="PAC" evidence="11">
    <location>
        <begin position="300"/>
        <end position="350"/>
    </location>
</feature>
<keyword evidence="3 6" id="KW-0597">Phosphoprotein</keyword>
<keyword evidence="12" id="KW-0547">Nucleotide-binding</keyword>
<dbReference type="InterPro" id="IPR011006">
    <property type="entry name" value="CheY-like_superfamily"/>
</dbReference>
<feature type="modified residue" description="4-aspartylphosphate" evidence="6">
    <location>
        <position position="664"/>
    </location>
</feature>
<dbReference type="PROSITE" id="PS50110">
    <property type="entry name" value="RESPONSE_REGULATORY"/>
    <property type="match status" value="1"/>
</dbReference>
<accession>A0ABV7ABI7</accession>
<dbReference type="PROSITE" id="PS50112">
    <property type="entry name" value="PAS"/>
    <property type="match status" value="1"/>
</dbReference>
<dbReference type="InterPro" id="IPR000700">
    <property type="entry name" value="PAS-assoc_C"/>
</dbReference>
<dbReference type="InterPro" id="IPR013767">
    <property type="entry name" value="PAS_fold"/>
</dbReference>
<feature type="domain" description="Histidine kinase" evidence="8">
    <location>
        <begin position="368"/>
        <end position="590"/>
    </location>
</feature>
<keyword evidence="5" id="KW-0418">Kinase</keyword>
<dbReference type="EMBL" id="JBHRSK010000001">
    <property type="protein sequence ID" value="MFC2966646.1"/>
    <property type="molecule type" value="Genomic_DNA"/>
</dbReference>
<dbReference type="CDD" id="cd00130">
    <property type="entry name" value="PAS"/>
    <property type="match status" value="1"/>
</dbReference>
<dbReference type="InterPro" id="IPR003661">
    <property type="entry name" value="HisK_dim/P_dom"/>
</dbReference>
<dbReference type="PROSITE" id="PS50109">
    <property type="entry name" value="HIS_KIN"/>
    <property type="match status" value="1"/>
</dbReference>
<dbReference type="Gene3D" id="1.10.287.130">
    <property type="match status" value="1"/>
</dbReference>
<feature type="transmembrane region" description="Helical" evidence="7">
    <location>
        <begin position="20"/>
        <end position="39"/>
    </location>
</feature>
<keyword evidence="7" id="KW-0812">Transmembrane</keyword>
<dbReference type="SMART" id="SM00448">
    <property type="entry name" value="REC"/>
    <property type="match status" value="1"/>
</dbReference>
<dbReference type="PANTHER" id="PTHR43047">
    <property type="entry name" value="TWO-COMPONENT HISTIDINE PROTEIN KINASE"/>
    <property type="match status" value="1"/>
</dbReference>
<keyword evidence="7" id="KW-0472">Membrane</keyword>
<feature type="domain" description="PAS" evidence="10">
    <location>
        <begin position="221"/>
        <end position="292"/>
    </location>
</feature>
<dbReference type="SUPFAM" id="SSF55874">
    <property type="entry name" value="ATPase domain of HSP90 chaperone/DNA topoisomerase II/histidine kinase"/>
    <property type="match status" value="1"/>
</dbReference>
<dbReference type="Pfam" id="PF02518">
    <property type="entry name" value="HATPase_c"/>
    <property type="match status" value="1"/>
</dbReference>
<feature type="transmembrane region" description="Helical" evidence="7">
    <location>
        <begin position="183"/>
        <end position="204"/>
    </location>
</feature>
<dbReference type="SUPFAM" id="SSF47226">
    <property type="entry name" value="Histidine-containing phosphotransfer domain, HPT domain"/>
    <property type="match status" value="1"/>
</dbReference>
<dbReference type="GO" id="GO:0005524">
    <property type="term" value="F:ATP binding"/>
    <property type="evidence" value="ECO:0007669"/>
    <property type="project" value="UniProtKB-KW"/>
</dbReference>
<gene>
    <name evidence="12" type="ORF">ACFOES_00925</name>
</gene>
<dbReference type="SUPFAM" id="SSF55785">
    <property type="entry name" value="PYP-like sensor domain (PAS domain)"/>
    <property type="match status" value="1"/>
</dbReference>
<dbReference type="SUPFAM" id="SSF52172">
    <property type="entry name" value="CheY-like"/>
    <property type="match status" value="1"/>
</dbReference>
<keyword evidence="7" id="KW-1133">Transmembrane helix</keyword>
<sequence length="890" mass="96291">MPERTRFHSLPPRWSRRIGLGLVLAAFLAGILVLMVDVVHRLDRLRTADSDNLQWSLAQVEVEFLLLHDTVYETELAPDAKLAPLRERVDLFYSRLATVENSDLFAPVRAQPSSQAALTRLRVFLDRMVALSDGPDAALRAALPDIVREMSALRQDVRGLTVNGLTVFAKLSDARRIGLAGTLLRLALVTLTLILTLLIAVAALSRLNRAYRLRMAENQQTRTRLETILATSLDAVLVTDCAGRILEFNGAAEQIFGYSTAEAIGRPITELIIPEHMVAEHDSAMRSYLAGGVAQMIGGGRMRLEARRKDGSTFPVEQSLASATDESGEIFIAFIRDISAQDAADRALLEARDRALAGERAKAEFLAVMSHEMRTPLNGLLGTIDLLARSRLDDRQREYVEIMEASGRLLLRHVNNVLDLSKAEAGRAKLEQVVYDLAELLEEIVASQTSLAETAGNTIALELPDPPLGPLSGDPAQLRRVVLNLVGNAVKFTEKGRITISARGLAPVSGLRQQVEIRVNDTGIGIPESDLDRVFSDFVTLDTSYRRNFEGTGLGLGIARRMVEAMGGEIGVESRPGVGSSFWVHLPLLRATAQAGRDEAGGGSARPPRSEAAREVLVVEDNRINRFVVREMLEAEGHHVTEATDGHEGVELARARRFDLILMDISMPVMDGIEATRLIRGAPDGSRNSPIVALTAHAQPEEQDGFRDAGMTDCLTKPVTRAALLRQLRALDGNVEGRAGDAEGGGMTAEIAPPARRPLIDGVHLSEMEEQMGAERLNGLIRRFLAEGDVLADDLAAHASSRQEVEAAGAEAVLARLAEALHRLAGSSSAFGAQALQCKLAEAERAARERDATGVAQRLPGVLASWVATRAALSRRIEAAESTGEAGPDA</sequence>
<dbReference type="InterPro" id="IPR000014">
    <property type="entry name" value="PAS"/>
</dbReference>
<dbReference type="PROSITE" id="PS50113">
    <property type="entry name" value="PAC"/>
    <property type="match status" value="1"/>
</dbReference>
<evidence type="ECO:0000313" key="13">
    <source>
        <dbReference type="Proteomes" id="UP001595443"/>
    </source>
</evidence>
<dbReference type="EC" id="2.7.13.3" evidence="2"/>
<evidence type="ECO:0000256" key="2">
    <source>
        <dbReference type="ARBA" id="ARBA00012438"/>
    </source>
</evidence>
<dbReference type="InterPro" id="IPR036890">
    <property type="entry name" value="HATPase_C_sf"/>
</dbReference>
<dbReference type="SMART" id="SM00387">
    <property type="entry name" value="HATPase_c"/>
    <property type="match status" value="1"/>
</dbReference>
<dbReference type="PANTHER" id="PTHR43047:SF64">
    <property type="entry name" value="HISTIDINE KINASE CONTAINING CHEY-HOMOLOGOUS RECEIVER DOMAIN AND PAS DOMAIN-RELATED"/>
    <property type="match status" value="1"/>
</dbReference>
<evidence type="ECO:0000256" key="7">
    <source>
        <dbReference type="SAM" id="Phobius"/>
    </source>
</evidence>